<gene>
    <name evidence="3" type="ORF">BcabD6B2_03590</name>
</gene>
<evidence type="ECO:0000313" key="3">
    <source>
        <dbReference type="EMBL" id="GIX60924.1"/>
    </source>
</evidence>
<evidence type="ECO:0000256" key="1">
    <source>
        <dbReference type="SAM" id="MobiDB-lite"/>
    </source>
</evidence>
<keyword evidence="4" id="KW-1185">Reference proteome</keyword>
<sequence>MLGTAAAKARRAASYAAEKTAPRRRDGGRFRAPRAGVVTGRCVDCCPGAAPWSPGRCQLPAASCQRATPDAVQGSGCNGDLRGNGEGADFVAEQARHVVYHFRGLAQQPVSSPRRLFKRRSTNRMVLGLGRARHRSSVRRKLSGKLFNFSPFRETADTKVEVVVKPIDDEKAIEVGRVAGEDTLPQLGADLIADLLLMSLMFTYMFYSLYLRRKKFSDLCNKQKETEQFILARLEYLEAELRKLQQEGPRVQ</sequence>
<keyword evidence="2" id="KW-0472">Membrane</keyword>
<feature type="compositionally biased region" description="Basic and acidic residues" evidence="1">
    <location>
        <begin position="20"/>
        <end position="29"/>
    </location>
</feature>
<dbReference type="EMBL" id="BPLF01000001">
    <property type="protein sequence ID" value="GIX60924.1"/>
    <property type="molecule type" value="Genomic_DNA"/>
</dbReference>
<dbReference type="GeneID" id="94192407"/>
<proteinExistence type="predicted"/>
<keyword evidence="2 3" id="KW-0812">Transmembrane</keyword>
<keyword evidence="2" id="KW-1133">Transmembrane helix</keyword>
<accession>A0AAV4LLX3</accession>
<feature type="transmembrane region" description="Helical" evidence="2">
    <location>
        <begin position="191"/>
        <end position="210"/>
    </location>
</feature>
<dbReference type="AlphaFoldDB" id="A0AAV4LLX3"/>
<dbReference type="Proteomes" id="UP001497744">
    <property type="component" value="Unassembled WGS sequence"/>
</dbReference>
<dbReference type="RefSeq" id="XP_067712995.1">
    <property type="nucleotide sequence ID" value="XM_067856894.1"/>
</dbReference>
<feature type="region of interest" description="Disordered" evidence="1">
    <location>
        <begin position="12"/>
        <end position="31"/>
    </location>
</feature>
<reference evidence="3 4" key="1">
    <citation type="submission" date="2021-06" db="EMBL/GenBank/DDBJ databases">
        <title>Genome sequence of Babesia caballi.</title>
        <authorList>
            <person name="Yamagishi J."/>
            <person name="Kidaka T."/>
            <person name="Ochi A."/>
        </authorList>
    </citation>
    <scope>NUCLEOTIDE SEQUENCE [LARGE SCALE GENOMIC DNA]</scope>
    <source>
        <strain evidence="3">USDA-D6B2</strain>
    </source>
</reference>
<evidence type="ECO:0000313" key="4">
    <source>
        <dbReference type="Proteomes" id="UP001497744"/>
    </source>
</evidence>
<evidence type="ECO:0000256" key="2">
    <source>
        <dbReference type="SAM" id="Phobius"/>
    </source>
</evidence>
<organism evidence="3 4">
    <name type="scientific">Babesia caballi</name>
    <dbReference type="NCBI Taxonomy" id="5871"/>
    <lineage>
        <taxon>Eukaryota</taxon>
        <taxon>Sar</taxon>
        <taxon>Alveolata</taxon>
        <taxon>Apicomplexa</taxon>
        <taxon>Aconoidasida</taxon>
        <taxon>Piroplasmida</taxon>
        <taxon>Babesiidae</taxon>
        <taxon>Babesia</taxon>
    </lineage>
</organism>
<name>A0AAV4LLX3_BABCB</name>
<comment type="caution">
    <text evidence="3">The sequence shown here is derived from an EMBL/GenBank/DDBJ whole genome shotgun (WGS) entry which is preliminary data.</text>
</comment>
<protein>
    <submittedName>
        <fullName evidence="3">Transmembrane protein, putative</fullName>
    </submittedName>
</protein>